<comment type="subcellular location">
    <subcellularLocation>
        <location evidence="1">Nucleus</location>
    </subcellularLocation>
</comment>
<organism>
    <name type="scientific">Pediculus humanus subsp. corporis</name>
    <name type="common">Body louse</name>
    <dbReference type="NCBI Taxonomy" id="121224"/>
    <lineage>
        <taxon>Eukaryota</taxon>
        <taxon>Metazoa</taxon>
        <taxon>Ecdysozoa</taxon>
        <taxon>Arthropoda</taxon>
        <taxon>Hexapoda</taxon>
        <taxon>Insecta</taxon>
        <taxon>Pterygota</taxon>
        <taxon>Neoptera</taxon>
        <taxon>Paraneoptera</taxon>
        <taxon>Psocodea</taxon>
        <taxon>Troctomorpha</taxon>
        <taxon>Phthiraptera</taxon>
        <taxon>Anoplura</taxon>
        <taxon>Pediculidae</taxon>
        <taxon>Pediculus</taxon>
    </lineage>
</organism>
<accession>E0VNB5</accession>
<evidence type="ECO:0000313" key="10">
    <source>
        <dbReference type="EMBL" id="EEB14871.1"/>
    </source>
</evidence>
<dbReference type="VEuPathDB" id="VectorBase:PHUM332980"/>
<gene>
    <name evidence="11" type="primary">8239216</name>
    <name evidence="10" type="ORF">Phum_PHUM332980</name>
</gene>
<keyword evidence="5" id="KW-0805">Transcription regulation</keyword>
<dbReference type="InterPro" id="IPR050359">
    <property type="entry name" value="bHLH_transcription_factors"/>
</dbReference>
<dbReference type="FunFam" id="4.10.280.10:FF:000025">
    <property type="entry name" value="protein atonal homolog 7"/>
    <property type="match status" value="1"/>
</dbReference>
<evidence type="ECO:0000256" key="2">
    <source>
        <dbReference type="ARBA" id="ARBA00022473"/>
    </source>
</evidence>
<dbReference type="EnsemblMetazoa" id="PHUM332980-RA">
    <property type="protein sequence ID" value="PHUM332980-PA"/>
    <property type="gene ID" value="PHUM332980"/>
</dbReference>
<feature type="region of interest" description="Disordered" evidence="8">
    <location>
        <begin position="65"/>
        <end position="104"/>
    </location>
</feature>
<dbReference type="Gene3D" id="4.10.280.10">
    <property type="entry name" value="Helix-loop-helix DNA-binding domain"/>
    <property type="match status" value="1"/>
</dbReference>
<dbReference type="GO" id="GO:0061564">
    <property type="term" value="P:axon development"/>
    <property type="evidence" value="ECO:0007669"/>
    <property type="project" value="TreeGrafter"/>
</dbReference>
<evidence type="ECO:0000256" key="6">
    <source>
        <dbReference type="ARBA" id="ARBA00023163"/>
    </source>
</evidence>
<keyword evidence="7" id="KW-0539">Nucleus</keyword>
<evidence type="ECO:0000256" key="3">
    <source>
        <dbReference type="ARBA" id="ARBA00022782"/>
    </source>
</evidence>
<dbReference type="eggNOG" id="KOG4395">
    <property type="taxonomic scope" value="Eukaryota"/>
</dbReference>
<dbReference type="GO" id="GO:0045944">
    <property type="term" value="P:positive regulation of transcription by RNA polymerase II"/>
    <property type="evidence" value="ECO:0007669"/>
    <property type="project" value="TreeGrafter"/>
</dbReference>
<feature type="compositionally biased region" description="Polar residues" evidence="8">
    <location>
        <begin position="84"/>
        <end position="101"/>
    </location>
</feature>
<dbReference type="GO" id="GO:0046982">
    <property type="term" value="F:protein heterodimerization activity"/>
    <property type="evidence" value="ECO:0007669"/>
    <property type="project" value="UniProtKB-ARBA"/>
</dbReference>
<keyword evidence="2" id="KW-0217">Developmental protein</keyword>
<dbReference type="InterPro" id="IPR036638">
    <property type="entry name" value="HLH_DNA-bd_sf"/>
</dbReference>
<dbReference type="GO" id="GO:0016360">
    <property type="term" value="P:sensory organ precursor cell fate determination"/>
    <property type="evidence" value="ECO:0007669"/>
    <property type="project" value="UniProtKB-ARBA"/>
</dbReference>
<keyword evidence="12" id="KW-1185">Reference proteome</keyword>
<sequence>MAVATEIFHGLRTVMNLSSECLEPSSPRSPLYSFYQTHSPQNASQTIKNFDQQMNYKYLESSPDQCHLSSSSSESFRSISPNSDFSTEQEFTRKNLSNSGNDSRHYGVLRSSESLIFDDVFQYAKHNQRKFENYSTAVTKNTIFNETEAKDKLIVDNYVRTRQRKIKKNKGKFYEFDDENTNSSTNSYGEEEREFADEYDEEFFKKSGRKKNSQKLISPSILKKRRLAANARERRRMENLNKAFDRLRTHLPSLGSDRQLSKYETLQMAQTYISALCDLLQ</sequence>
<dbReference type="InParanoid" id="E0VNB5"/>
<evidence type="ECO:0000256" key="7">
    <source>
        <dbReference type="ARBA" id="ARBA00023242"/>
    </source>
</evidence>
<dbReference type="STRING" id="121224.E0VNB5"/>
<feature type="domain" description="BHLH" evidence="9">
    <location>
        <begin position="224"/>
        <end position="276"/>
    </location>
</feature>
<reference evidence="10" key="2">
    <citation type="submission" date="2007-04" db="EMBL/GenBank/DDBJ databases">
        <title>The genome of the human body louse.</title>
        <authorList>
            <consortium name="The Human Body Louse Genome Consortium"/>
            <person name="Kirkness E."/>
            <person name="Walenz B."/>
            <person name="Hass B."/>
            <person name="Bruggner R."/>
            <person name="Strausberg R."/>
        </authorList>
    </citation>
    <scope>NUCLEOTIDE SEQUENCE</scope>
    <source>
        <strain evidence="10">USDA</strain>
    </source>
</reference>
<dbReference type="KEGG" id="phu:Phum_PHUM332980"/>
<dbReference type="EMBL" id="DS235335">
    <property type="protein sequence ID" value="EEB14871.1"/>
    <property type="molecule type" value="Genomic_DNA"/>
</dbReference>
<evidence type="ECO:0000313" key="11">
    <source>
        <dbReference type="EnsemblMetazoa" id="PHUM332980-PA"/>
    </source>
</evidence>
<dbReference type="GO" id="GO:0000981">
    <property type="term" value="F:DNA-binding transcription factor activity, RNA polymerase II-specific"/>
    <property type="evidence" value="ECO:0007669"/>
    <property type="project" value="TreeGrafter"/>
</dbReference>
<feature type="compositionally biased region" description="Low complexity" evidence="8">
    <location>
        <begin position="69"/>
        <end position="83"/>
    </location>
</feature>
<dbReference type="GeneID" id="8239216"/>
<keyword evidence="6" id="KW-0804">Transcription</keyword>
<evidence type="ECO:0000256" key="4">
    <source>
        <dbReference type="ARBA" id="ARBA00022902"/>
    </source>
</evidence>
<dbReference type="HOGENOM" id="CLU_991444_0_0_1"/>
<reference evidence="10" key="1">
    <citation type="submission" date="2007-04" db="EMBL/GenBank/DDBJ databases">
        <title>Annotation of Pediculus humanus corporis strain USDA.</title>
        <authorList>
            <person name="Kirkness E."/>
            <person name="Hannick L."/>
            <person name="Hass B."/>
            <person name="Bruggner R."/>
            <person name="Lawson D."/>
            <person name="Bidwell S."/>
            <person name="Joardar V."/>
            <person name="Caler E."/>
            <person name="Walenz B."/>
            <person name="Inman J."/>
            <person name="Schobel S."/>
            <person name="Galinsky K."/>
            <person name="Amedeo P."/>
            <person name="Strausberg R."/>
        </authorList>
    </citation>
    <scope>NUCLEOTIDE SEQUENCE</scope>
    <source>
        <strain evidence="10">USDA</strain>
    </source>
</reference>
<name>E0VNB5_PEDHC</name>
<dbReference type="CTD" id="8239216"/>
<evidence type="ECO:0000256" key="8">
    <source>
        <dbReference type="SAM" id="MobiDB-lite"/>
    </source>
</evidence>
<evidence type="ECO:0000256" key="1">
    <source>
        <dbReference type="ARBA" id="ARBA00004123"/>
    </source>
</evidence>
<evidence type="ECO:0000259" key="9">
    <source>
        <dbReference type="PROSITE" id="PS50888"/>
    </source>
</evidence>
<dbReference type="PROSITE" id="PS50888">
    <property type="entry name" value="BHLH"/>
    <property type="match status" value="1"/>
</dbReference>
<keyword evidence="3" id="KW-0221">Differentiation</keyword>
<reference evidence="11" key="3">
    <citation type="submission" date="2021-02" db="UniProtKB">
        <authorList>
            <consortium name="EnsemblMetazoa"/>
        </authorList>
    </citation>
    <scope>IDENTIFICATION</scope>
    <source>
        <strain evidence="11">USDA</strain>
    </source>
</reference>
<proteinExistence type="predicted"/>
<evidence type="ECO:0000313" key="12">
    <source>
        <dbReference type="Proteomes" id="UP000009046"/>
    </source>
</evidence>
<dbReference type="OrthoDB" id="6161578at2759"/>
<dbReference type="GO" id="GO:0005634">
    <property type="term" value="C:nucleus"/>
    <property type="evidence" value="ECO:0007669"/>
    <property type="project" value="UniProtKB-SubCell"/>
</dbReference>
<dbReference type="FunCoup" id="E0VNB5">
    <property type="interactions" value="9"/>
</dbReference>
<dbReference type="GO" id="GO:0070888">
    <property type="term" value="F:E-box binding"/>
    <property type="evidence" value="ECO:0007669"/>
    <property type="project" value="TreeGrafter"/>
</dbReference>
<dbReference type="PANTHER" id="PTHR19290:SF169">
    <property type="entry name" value="PROTEIN ATONAL"/>
    <property type="match status" value="1"/>
</dbReference>
<dbReference type="EMBL" id="AAZO01003869">
    <property type="status" value="NOT_ANNOTATED_CDS"/>
    <property type="molecule type" value="Genomic_DNA"/>
</dbReference>
<dbReference type="RefSeq" id="XP_002427609.1">
    <property type="nucleotide sequence ID" value="XM_002427564.1"/>
</dbReference>
<keyword evidence="4" id="KW-0524">Neurogenesis</keyword>
<dbReference type="AlphaFoldDB" id="E0VNB5"/>
<dbReference type="Proteomes" id="UP000009046">
    <property type="component" value="Unassembled WGS sequence"/>
</dbReference>
<dbReference type="SUPFAM" id="SSF47459">
    <property type="entry name" value="HLH, helix-loop-helix DNA-binding domain"/>
    <property type="match status" value="1"/>
</dbReference>
<protein>
    <submittedName>
        <fullName evidence="10 11">Protein twist, putative</fullName>
    </submittedName>
</protein>
<dbReference type="InterPro" id="IPR011598">
    <property type="entry name" value="bHLH_dom"/>
</dbReference>
<evidence type="ECO:0000256" key="5">
    <source>
        <dbReference type="ARBA" id="ARBA00023015"/>
    </source>
</evidence>
<dbReference type="PANTHER" id="PTHR19290">
    <property type="entry name" value="BASIC HELIX-LOOP-HELIX PROTEIN NEUROGENIN-RELATED"/>
    <property type="match status" value="1"/>
</dbReference>
<dbReference type="SMART" id="SM00353">
    <property type="entry name" value="HLH"/>
    <property type="match status" value="1"/>
</dbReference>
<dbReference type="Pfam" id="PF00010">
    <property type="entry name" value="HLH"/>
    <property type="match status" value="1"/>
</dbReference>